<sequence length="456" mass="47880">MVDDVEGTAGRDAAPPSRRTLLRLAGLAGVAGGAAALAGCGEAVSQAAEGFRLRQDVADRPDDELLVTVWGGPEEEAAFRALGDSFVAAHGGSVVWQVVPFSQALTTVDTGLRTGAAPDVFRVTYSDVGPYRAQDVLASLPADVAARLAPQFGSSFWSAVTDDAASYGVPHHTDTTMVLVNDDALAAAGVRPPEPTPEAAWTWDEALDAMRRVRDTAGPVRSAVAVNWQLAGASRWLSWVGQAGGRLLREDLEGAVAADDPALLAAMGVTRDLFREGITPRSMSTKSGQYTDGLFTSQQVAMAHVGNFTLPTVETSFPWTATFLPVQERATADLGGNALVATRGPREERALAFLEHCVGAEQQASFCAAASALPTRGDVDVADIPYRLLPEVLALYAQQAEAVTTDVVDQVTVPQATGLNRVLVEQLEVAFLGGDELSDARACEDLVAAVDAELAR</sequence>
<dbReference type="OrthoDB" id="7918484at2"/>
<dbReference type="InParanoid" id="A0A3N1HR21"/>
<organism evidence="5 6">
    <name type="scientific">Pseudokineococcus lusitanus</name>
    <dbReference type="NCBI Taxonomy" id="763993"/>
    <lineage>
        <taxon>Bacteria</taxon>
        <taxon>Bacillati</taxon>
        <taxon>Actinomycetota</taxon>
        <taxon>Actinomycetes</taxon>
        <taxon>Kineosporiales</taxon>
        <taxon>Kineosporiaceae</taxon>
        <taxon>Pseudokineococcus</taxon>
    </lineage>
</organism>
<dbReference type="Gene3D" id="3.40.190.10">
    <property type="entry name" value="Periplasmic binding protein-like II"/>
    <property type="match status" value="1"/>
</dbReference>
<dbReference type="InterPro" id="IPR006311">
    <property type="entry name" value="TAT_signal"/>
</dbReference>
<dbReference type="AlphaFoldDB" id="A0A3N1HR21"/>
<comment type="subcellular location">
    <subcellularLocation>
        <location evidence="1">Cell envelope</location>
    </subcellularLocation>
</comment>
<dbReference type="Proteomes" id="UP000276232">
    <property type="component" value="Unassembled WGS sequence"/>
</dbReference>
<dbReference type="PROSITE" id="PS51318">
    <property type="entry name" value="TAT"/>
    <property type="match status" value="1"/>
</dbReference>
<dbReference type="EMBL" id="RJKN01000002">
    <property type="protein sequence ID" value="ROP44947.1"/>
    <property type="molecule type" value="Genomic_DNA"/>
</dbReference>
<dbReference type="PANTHER" id="PTHR43649:SF31">
    <property type="entry name" value="SN-GLYCEROL-3-PHOSPHATE-BINDING PERIPLASMIC PROTEIN UGPB"/>
    <property type="match status" value="1"/>
</dbReference>
<evidence type="ECO:0000256" key="1">
    <source>
        <dbReference type="ARBA" id="ARBA00004196"/>
    </source>
</evidence>
<comment type="caution">
    <text evidence="5">The sequence shown here is derived from an EMBL/GenBank/DDBJ whole genome shotgun (WGS) entry which is preliminary data.</text>
</comment>
<evidence type="ECO:0000256" key="4">
    <source>
        <dbReference type="ARBA" id="ARBA00022729"/>
    </source>
</evidence>
<dbReference type="InterPro" id="IPR006059">
    <property type="entry name" value="SBP"/>
</dbReference>
<protein>
    <submittedName>
        <fullName evidence="5">Carbohydrate ABC transporter substrate-binding protein (CUT1 family)</fullName>
    </submittedName>
</protein>
<dbReference type="SUPFAM" id="SSF53850">
    <property type="entry name" value="Periplasmic binding protein-like II"/>
    <property type="match status" value="1"/>
</dbReference>
<name>A0A3N1HR21_9ACTN</name>
<proteinExistence type="inferred from homology"/>
<dbReference type="Pfam" id="PF13416">
    <property type="entry name" value="SBP_bac_8"/>
    <property type="match status" value="1"/>
</dbReference>
<comment type="similarity">
    <text evidence="2">Belongs to the bacterial solute-binding protein 1 family.</text>
</comment>
<dbReference type="InterPro" id="IPR050490">
    <property type="entry name" value="Bact_solute-bd_prot1"/>
</dbReference>
<evidence type="ECO:0000313" key="5">
    <source>
        <dbReference type="EMBL" id="ROP44947.1"/>
    </source>
</evidence>
<evidence type="ECO:0000256" key="2">
    <source>
        <dbReference type="ARBA" id="ARBA00008520"/>
    </source>
</evidence>
<dbReference type="GO" id="GO:0030313">
    <property type="term" value="C:cell envelope"/>
    <property type="evidence" value="ECO:0007669"/>
    <property type="project" value="UniProtKB-SubCell"/>
</dbReference>
<keyword evidence="4" id="KW-0732">Signal</keyword>
<keyword evidence="6" id="KW-1185">Reference proteome</keyword>
<keyword evidence="3" id="KW-0813">Transport</keyword>
<evidence type="ECO:0000313" key="6">
    <source>
        <dbReference type="Proteomes" id="UP000276232"/>
    </source>
</evidence>
<dbReference type="PANTHER" id="PTHR43649">
    <property type="entry name" value="ARABINOSE-BINDING PROTEIN-RELATED"/>
    <property type="match status" value="1"/>
</dbReference>
<gene>
    <name evidence="5" type="ORF">EDC03_1077</name>
</gene>
<accession>A0A3N1HR21</accession>
<dbReference type="RefSeq" id="WP_148058014.1">
    <property type="nucleotide sequence ID" value="NZ_RJKN01000002.1"/>
</dbReference>
<reference evidence="5 6" key="1">
    <citation type="journal article" date="2015" name="Stand. Genomic Sci.">
        <title>Genomic Encyclopedia of Bacterial and Archaeal Type Strains, Phase III: the genomes of soil and plant-associated and newly described type strains.</title>
        <authorList>
            <person name="Whitman W.B."/>
            <person name="Woyke T."/>
            <person name="Klenk H.P."/>
            <person name="Zhou Y."/>
            <person name="Lilburn T.G."/>
            <person name="Beck B.J."/>
            <person name="De Vos P."/>
            <person name="Vandamme P."/>
            <person name="Eisen J.A."/>
            <person name="Garrity G."/>
            <person name="Hugenholtz P."/>
            <person name="Kyrpides N.C."/>
        </authorList>
    </citation>
    <scope>NUCLEOTIDE SEQUENCE [LARGE SCALE GENOMIC DNA]</scope>
    <source>
        <strain evidence="5 6">CECT 7306</strain>
    </source>
</reference>
<evidence type="ECO:0000256" key="3">
    <source>
        <dbReference type="ARBA" id="ARBA00022448"/>
    </source>
</evidence>